<evidence type="ECO:0000256" key="6">
    <source>
        <dbReference type="ARBA" id="ARBA00022448"/>
    </source>
</evidence>
<evidence type="ECO:0000256" key="1">
    <source>
        <dbReference type="ARBA" id="ARBA00003627"/>
    </source>
</evidence>
<evidence type="ECO:0000256" key="2">
    <source>
        <dbReference type="ARBA" id="ARBA00004395"/>
    </source>
</evidence>
<evidence type="ECO:0000256" key="7">
    <source>
        <dbReference type="ARBA" id="ARBA00022927"/>
    </source>
</evidence>
<dbReference type="GO" id="GO:0006891">
    <property type="term" value="P:intra-Golgi vesicle-mediated transport"/>
    <property type="evidence" value="ECO:0007669"/>
    <property type="project" value="UniProtKB-UniRule"/>
</dbReference>
<feature type="domain" description="Conserved oligomeric complex COG6 N-terminal" evidence="13">
    <location>
        <begin position="37"/>
        <end position="147"/>
    </location>
</feature>
<dbReference type="EMBL" id="CAJPVJ010004307">
    <property type="protein sequence ID" value="CAG2168480.1"/>
    <property type="molecule type" value="Genomic_DNA"/>
</dbReference>
<evidence type="ECO:0000256" key="11">
    <source>
        <dbReference type="RuleBase" id="RU365075"/>
    </source>
</evidence>
<evidence type="ECO:0000313" key="16">
    <source>
        <dbReference type="Proteomes" id="UP000728032"/>
    </source>
</evidence>
<comment type="subunit">
    <text evidence="4">Component of the conserved oligomeric Golgi complex which is composed of eight different subunits and is required for normal Golgi morphology and localization.</text>
</comment>
<evidence type="ECO:0000256" key="12">
    <source>
        <dbReference type="SAM" id="Coils"/>
    </source>
</evidence>
<keyword evidence="12" id="KW-0175">Coiled coil</keyword>
<dbReference type="GO" id="GO:0017119">
    <property type="term" value="C:Golgi transport complex"/>
    <property type="evidence" value="ECO:0007669"/>
    <property type="project" value="UniProtKB-UniRule"/>
</dbReference>
<dbReference type="Proteomes" id="UP000728032">
    <property type="component" value="Unassembled WGS sequence"/>
</dbReference>
<keyword evidence="8 11" id="KW-0333">Golgi apparatus</keyword>
<dbReference type="Pfam" id="PF20653">
    <property type="entry name" value="COG6_C"/>
    <property type="match status" value="1"/>
</dbReference>
<protein>
    <recommendedName>
        <fullName evidence="5 11">Conserved oligomeric Golgi complex subunit 6</fullName>
        <shortName evidence="11">COG complex subunit 6</shortName>
    </recommendedName>
    <alternativeName>
        <fullName evidence="10 11">Component of oligomeric Golgi complex 6</fullName>
    </alternativeName>
</protein>
<dbReference type="AlphaFoldDB" id="A0A7R9M0G1"/>
<evidence type="ECO:0000259" key="14">
    <source>
        <dbReference type="Pfam" id="PF20653"/>
    </source>
</evidence>
<dbReference type="PANTHER" id="PTHR21506">
    <property type="entry name" value="COMPONENT OF OLIGOMERIC GOLGI COMPLEX 6"/>
    <property type="match status" value="1"/>
</dbReference>
<reference evidence="15" key="1">
    <citation type="submission" date="2020-11" db="EMBL/GenBank/DDBJ databases">
        <authorList>
            <person name="Tran Van P."/>
        </authorList>
    </citation>
    <scope>NUCLEOTIDE SEQUENCE</scope>
</reference>
<name>A0A7R9M0G1_9ACAR</name>
<evidence type="ECO:0000256" key="3">
    <source>
        <dbReference type="ARBA" id="ARBA00011023"/>
    </source>
</evidence>
<evidence type="ECO:0000313" key="15">
    <source>
        <dbReference type="EMBL" id="CAD7650747.1"/>
    </source>
</evidence>
<evidence type="ECO:0000256" key="4">
    <source>
        <dbReference type="ARBA" id="ARBA00011166"/>
    </source>
</evidence>
<organism evidence="15">
    <name type="scientific">Oppiella nova</name>
    <dbReference type="NCBI Taxonomy" id="334625"/>
    <lineage>
        <taxon>Eukaryota</taxon>
        <taxon>Metazoa</taxon>
        <taxon>Ecdysozoa</taxon>
        <taxon>Arthropoda</taxon>
        <taxon>Chelicerata</taxon>
        <taxon>Arachnida</taxon>
        <taxon>Acari</taxon>
        <taxon>Acariformes</taxon>
        <taxon>Sarcoptiformes</taxon>
        <taxon>Oribatida</taxon>
        <taxon>Brachypylina</taxon>
        <taxon>Oppioidea</taxon>
        <taxon>Oppiidae</taxon>
        <taxon>Oppiella</taxon>
    </lineage>
</organism>
<dbReference type="EMBL" id="OC919132">
    <property type="protein sequence ID" value="CAD7650747.1"/>
    <property type="molecule type" value="Genomic_DNA"/>
</dbReference>
<dbReference type="InterPro" id="IPR048369">
    <property type="entry name" value="COG6_C"/>
</dbReference>
<comment type="subcellular location">
    <subcellularLocation>
        <location evidence="2 11">Golgi apparatus membrane</location>
        <topology evidence="2 11">Peripheral membrane protein</topology>
    </subcellularLocation>
</comment>
<evidence type="ECO:0000259" key="13">
    <source>
        <dbReference type="Pfam" id="PF06419"/>
    </source>
</evidence>
<feature type="domain" description="Conserved Oligomeric Golgi complex subunit 6 C-terminal" evidence="14">
    <location>
        <begin position="180"/>
        <end position="644"/>
    </location>
</feature>
<evidence type="ECO:0000256" key="9">
    <source>
        <dbReference type="ARBA" id="ARBA00023136"/>
    </source>
</evidence>
<feature type="coiled-coil region" evidence="12">
    <location>
        <begin position="76"/>
        <end position="103"/>
    </location>
</feature>
<keyword evidence="7 11" id="KW-0653">Protein transport</keyword>
<keyword evidence="16" id="KW-1185">Reference proteome</keyword>
<dbReference type="GO" id="GO:0000139">
    <property type="term" value="C:Golgi membrane"/>
    <property type="evidence" value="ECO:0007669"/>
    <property type="project" value="UniProtKB-SubCell"/>
</dbReference>
<comment type="similarity">
    <text evidence="3 11">Belongs to the COG6 family.</text>
</comment>
<accession>A0A7R9M0G1</accession>
<dbReference type="InterPro" id="IPR010490">
    <property type="entry name" value="COG6"/>
</dbReference>
<dbReference type="Pfam" id="PF06419">
    <property type="entry name" value="COG6_N"/>
    <property type="match status" value="1"/>
</dbReference>
<gene>
    <name evidence="15" type="ORF">ONB1V03_LOCUS7969</name>
</gene>
<dbReference type="InterPro" id="IPR048368">
    <property type="entry name" value="COG6_N"/>
</dbReference>
<dbReference type="SMART" id="SM01087">
    <property type="entry name" value="COG6"/>
    <property type="match status" value="1"/>
</dbReference>
<evidence type="ECO:0000256" key="5">
    <source>
        <dbReference type="ARBA" id="ARBA00020973"/>
    </source>
</evidence>
<comment type="function">
    <text evidence="1 11">Required for normal Golgi function.</text>
</comment>
<sequence length="739" mass="84424">MSTTMDSKANPLSNKINKILNQPMDRETLEALVSVSDVLQDNNLQSRRHLRTDIERQSLKITEEFVNCFDALKHSLNDLFSNVNQMNQNCKQMIERIETTRTQTSHLLKQTNQLSEELKGIEVKELVTNRFINEFQLKPEELMTINNTNDDIDDHFFEIIAKVRKIHEKSKLLLTNSQHTTGIEIMDSMALHEEAANERLYRWTLNILRGISSDVIEVHPQLFRAMACLEEREILFKYCLDEYVTVRRSAVVRNFIEALTRGRPNANSPPIESHSHDVIRYVGDMFAFLHQSVANEREMIDTLLKLCDKQKLSTSGLANTCIASITEGLCRPLKVRVEQSLISDNTSAAKSGPSVYYGIKNIIGFYVHTLTQTQLLTPDSPFIYTLKELQTLSDKIFYNSLNYSVARIGKSEATSDVEVPASDLKPTQSVTQIVAVLKEVLLCQNSSLTSDEEREREVQQILSTVIEPLIHSCIISASKLTALEMAVFLVNCLFAINETLSNHRFTDRFKDMITQQTDGHIDTLVNEQISHIISYLGLSPLQNAIQQKDDLMIPLSQLSGCDSLAIRSAMLKMDSFISRPTDLVLSQSSHLIDSNTKQLVWKRSLEAICLIYEEMYELVTNGVNQYVDPLSLMNYKPDQMKMLLLSAIIGKRLHRQYCRYRHYGTDTPFVRTLDGQAFIRDVREREEIGGYDTDEELDLLDTKYFTPQTLDLLAIKLTEDTNDCPLLPNPYIKTADHYL</sequence>
<dbReference type="GO" id="GO:0015031">
    <property type="term" value="P:protein transport"/>
    <property type="evidence" value="ECO:0007669"/>
    <property type="project" value="UniProtKB-KW"/>
</dbReference>
<dbReference type="PANTHER" id="PTHR21506:SF0">
    <property type="entry name" value="CONSERVED OLIGOMERIC GOLGI COMPLEX SUBUNIT 6"/>
    <property type="match status" value="1"/>
</dbReference>
<keyword evidence="9 11" id="KW-0472">Membrane</keyword>
<proteinExistence type="inferred from homology"/>
<evidence type="ECO:0000256" key="8">
    <source>
        <dbReference type="ARBA" id="ARBA00023034"/>
    </source>
</evidence>
<dbReference type="OrthoDB" id="272987at2759"/>
<evidence type="ECO:0000256" key="10">
    <source>
        <dbReference type="ARBA" id="ARBA00031348"/>
    </source>
</evidence>
<keyword evidence="6 11" id="KW-0813">Transport</keyword>